<dbReference type="InterPro" id="IPR009057">
    <property type="entry name" value="Homeodomain-like_sf"/>
</dbReference>
<dbReference type="PRINTS" id="PR00455">
    <property type="entry name" value="HTHTETR"/>
</dbReference>
<dbReference type="PANTHER" id="PTHR47506">
    <property type="entry name" value="TRANSCRIPTIONAL REGULATORY PROTEIN"/>
    <property type="match status" value="1"/>
</dbReference>
<dbReference type="SUPFAM" id="SSF48498">
    <property type="entry name" value="Tetracyclin repressor-like, C-terminal domain"/>
    <property type="match status" value="1"/>
</dbReference>
<keyword evidence="7" id="KW-1185">Reference proteome</keyword>
<evidence type="ECO:0000256" key="4">
    <source>
        <dbReference type="PROSITE-ProRule" id="PRU00335"/>
    </source>
</evidence>
<dbReference type="Proteomes" id="UP000001258">
    <property type="component" value="Chromosome"/>
</dbReference>
<dbReference type="InterPro" id="IPR001647">
    <property type="entry name" value="HTH_TetR"/>
</dbReference>
<dbReference type="AlphaFoldDB" id="Q9KAZ1"/>
<dbReference type="Pfam" id="PF00440">
    <property type="entry name" value="TetR_N"/>
    <property type="match status" value="1"/>
</dbReference>
<evidence type="ECO:0000313" key="6">
    <source>
        <dbReference type="EMBL" id="BAB05864.1"/>
    </source>
</evidence>
<dbReference type="InterPro" id="IPR023772">
    <property type="entry name" value="DNA-bd_HTH_TetR-type_CS"/>
</dbReference>
<dbReference type="OrthoDB" id="9812484at2"/>
<dbReference type="SUPFAM" id="SSF46689">
    <property type="entry name" value="Homeodomain-like"/>
    <property type="match status" value="1"/>
</dbReference>
<dbReference type="PIR" id="A83918">
    <property type="entry name" value="A83918"/>
</dbReference>
<evidence type="ECO:0000256" key="3">
    <source>
        <dbReference type="ARBA" id="ARBA00023163"/>
    </source>
</evidence>
<dbReference type="DNASU" id="891759"/>
<dbReference type="Gene3D" id="1.10.10.60">
    <property type="entry name" value="Homeodomain-like"/>
    <property type="match status" value="1"/>
</dbReference>
<dbReference type="eggNOG" id="COG1309">
    <property type="taxonomic scope" value="Bacteria"/>
</dbReference>
<dbReference type="PANTHER" id="PTHR47506:SF1">
    <property type="entry name" value="HTH-TYPE TRANSCRIPTIONAL REGULATOR YJDC"/>
    <property type="match status" value="1"/>
</dbReference>
<dbReference type="InterPro" id="IPR036271">
    <property type="entry name" value="Tet_transcr_reg_TetR-rel_C_sf"/>
</dbReference>
<evidence type="ECO:0000259" key="5">
    <source>
        <dbReference type="PROSITE" id="PS50977"/>
    </source>
</evidence>
<dbReference type="HOGENOM" id="CLU_069356_12_2_9"/>
<evidence type="ECO:0000313" key="7">
    <source>
        <dbReference type="Proteomes" id="UP000001258"/>
    </source>
</evidence>
<organism evidence="6 7">
    <name type="scientific">Halalkalibacterium halodurans (strain ATCC BAA-125 / DSM 18197 / FERM 7344 / JCM 9153 / C-125)</name>
    <name type="common">Bacillus halodurans</name>
    <dbReference type="NCBI Taxonomy" id="272558"/>
    <lineage>
        <taxon>Bacteria</taxon>
        <taxon>Bacillati</taxon>
        <taxon>Bacillota</taxon>
        <taxon>Bacilli</taxon>
        <taxon>Bacillales</taxon>
        <taxon>Bacillaceae</taxon>
        <taxon>Halalkalibacterium (ex Joshi et al. 2022)</taxon>
    </lineage>
</organism>
<reference evidence="6 7" key="1">
    <citation type="journal article" date="2000" name="Nucleic Acids Res.">
        <title>Complete genome sequence of the alkaliphilic bacterium Bacillus halodurans and genomic sequence comparison with Bacillus subtilis.</title>
        <authorList>
            <person name="Takami H."/>
            <person name="Nakasone K."/>
            <person name="Takaki Y."/>
            <person name="Maeno G."/>
            <person name="Sasaki R."/>
            <person name="Masui N."/>
            <person name="Fuji F."/>
            <person name="Hirama C."/>
            <person name="Nakamura Y."/>
            <person name="Ogasawara N."/>
            <person name="Kuhara S."/>
            <person name="Horikoshi K."/>
        </authorList>
    </citation>
    <scope>NUCLEOTIDE SEQUENCE [LARGE SCALE GENOMIC DNA]</scope>
    <source>
        <strain evidence="7">ATCC BAA-125 / DSM 18197 / FERM 7344 / JCM 9153 / C-125</strain>
    </source>
</reference>
<evidence type="ECO:0000256" key="1">
    <source>
        <dbReference type="ARBA" id="ARBA00023015"/>
    </source>
</evidence>
<dbReference type="EMBL" id="BA000004">
    <property type="protein sequence ID" value="BAB05864.1"/>
    <property type="molecule type" value="Genomic_DNA"/>
</dbReference>
<dbReference type="SMR" id="Q9KAZ1"/>
<dbReference type="Gene3D" id="1.10.357.10">
    <property type="entry name" value="Tetracycline Repressor, domain 2"/>
    <property type="match status" value="1"/>
</dbReference>
<dbReference type="STRING" id="272558.gene:10728043"/>
<dbReference type="KEGG" id="bha:BH2145"/>
<proteinExistence type="predicted"/>
<name>Q9KAZ1_HALH5</name>
<protein>
    <submittedName>
        <fullName evidence="6">Transcriptional regulator (TetR/AcrR family)</fullName>
    </submittedName>
</protein>
<dbReference type="PROSITE" id="PS50977">
    <property type="entry name" value="HTH_TETR_2"/>
    <property type="match status" value="1"/>
</dbReference>
<keyword evidence="1" id="KW-0805">Transcription regulation</keyword>
<dbReference type="RefSeq" id="WP_010898302.1">
    <property type="nucleotide sequence ID" value="NC_002570.2"/>
</dbReference>
<feature type="DNA-binding region" description="H-T-H motif" evidence="4">
    <location>
        <begin position="26"/>
        <end position="45"/>
    </location>
</feature>
<evidence type="ECO:0000256" key="2">
    <source>
        <dbReference type="ARBA" id="ARBA00023125"/>
    </source>
</evidence>
<keyword evidence="2 4" id="KW-0238">DNA-binding</keyword>
<sequence length="193" mass="21853">MVKNKRNQILEAASRSFSLFGYKGTTIDQVAKMADVGKGTVYTAFENKEDLFHAVLQRVIDELKAVFAEAIKEDQDGFENITSALDELHTFKEKHQLVAKLADEVRVLGSESANKALQQVEYAMIDLVKQLLIKAERNGKIHCPNPQATAFLLYKSYLSLVTEFEENYAPLEKEELIDIFKLHFMHGIAKDEA</sequence>
<dbReference type="PROSITE" id="PS01081">
    <property type="entry name" value="HTH_TETR_1"/>
    <property type="match status" value="1"/>
</dbReference>
<accession>Q9KAZ1</accession>
<feature type="domain" description="HTH tetR-type" evidence="5">
    <location>
        <begin position="3"/>
        <end position="63"/>
    </location>
</feature>
<gene>
    <name evidence="6" type="ordered locus">BH2145</name>
</gene>
<dbReference type="GO" id="GO:0003677">
    <property type="term" value="F:DNA binding"/>
    <property type="evidence" value="ECO:0007669"/>
    <property type="project" value="UniProtKB-UniRule"/>
</dbReference>
<keyword evidence="3" id="KW-0804">Transcription</keyword>